<dbReference type="GO" id="GO:0005829">
    <property type="term" value="C:cytosol"/>
    <property type="evidence" value="ECO:0007669"/>
    <property type="project" value="TreeGrafter"/>
</dbReference>
<dbReference type="AlphaFoldDB" id="A0A2M7AWU4"/>
<dbReference type="PANTHER" id="PTHR11727:SF7">
    <property type="entry name" value="DIMETHYLADENOSINE TRANSFERASE-RELATED"/>
    <property type="match status" value="1"/>
</dbReference>
<comment type="function">
    <text evidence="7">Specifically dimethylates two adjacent adenosines (A1518 and A1519) in the loop of a conserved hairpin near the 3'-end of 16S rRNA in the 30S particle. May play a critical role in biogenesis of 30S subunits.</text>
</comment>
<dbReference type="InterPro" id="IPR011530">
    <property type="entry name" value="rRNA_adenine_dimethylase"/>
</dbReference>
<evidence type="ECO:0000313" key="10">
    <source>
        <dbReference type="EMBL" id="PIU75104.1"/>
    </source>
</evidence>
<dbReference type="NCBIfam" id="TIGR00755">
    <property type="entry name" value="ksgA"/>
    <property type="match status" value="1"/>
</dbReference>
<keyword evidence="2 7" id="KW-0698">rRNA processing</keyword>
<comment type="similarity">
    <text evidence="7">Belongs to the class I-like SAM-binding methyltransferase superfamily. rRNA adenine N(6)-methyltransferase family. RsmA subfamily.</text>
</comment>
<dbReference type="PROSITE" id="PS51689">
    <property type="entry name" value="SAM_RNA_A_N6_MT"/>
    <property type="match status" value="1"/>
</dbReference>
<dbReference type="InterPro" id="IPR020598">
    <property type="entry name" value="rRNA_Ade_methylase_Trfase_N"/>
</dbReference>
<feature type="domain" description="Ribosomal RNA adenine methylase transferase N-terminal" evidence="9">
    <location>
        <begin position="32"/>
        <end position="201"/>
    </location>
</feature>
<evidence type="ECO:0000256" key="8">
    <source>
        <dbReference type="PROSITE-ProRule" id="PRU01026"/>
    </source>
</evidence>
<dbReference type="HAMAP" id="MF_00607">
    <property type="entry name" value="16SrRNA_methyltr_A"/>
    <property type="match status" value="1"/>
</dbReference>
<name>A0A2M7AWU4_9BACT</name>
<feature type="binding site" evidence="7 8">
    <location>
        <position position="73"/>
    </location>
    <ligand>
        <name>S-adenosyl-L-methionine</name>
        <dbReference type="ChEBI" id="CHEBI:59789"/>
    </ligand>
</feature>
<dbReference type="GO" id="GO:0003723">
    <property type="term" value="F:RNA binding"/>
    <property type="evidence" value="ECO:0007669"/>
    <property type="project" value="UniProtKB-UniRule"/>
</dbReference>
<keyword evidence="5 7" id="KW-0949">S-adenosyl-L-methionine</keyword>
<feature type="binding site" evidence="7 8">
    <location>
        <position position="52"/>
    </location>
    <ligand>
        <name>S-adenosyl-L-methionine</name>
        <dbReference type="ChEBI" id="CHEBI:59789"/>
    </ligand>
</feature>
<feature type="binding site" evidence="7 8">
    <location>
        <position position="98"/>
    </location>
    <ligand>
        <name>S-adenosyl-L-methionine</name>
        <dbReference type="ChEBI" id="CHEBI:59789"/>
    </ligand>
</feature>
<feature type="binding site" evidence="7 8">
    <location>
        <position position="27"/>
    </location>
    <ligand>
        <name>S-adenosyl-L-methionine</name>
        <dbReference type="ChEBI" id="CHEBI:59789"/>
    </ligand>
</feature>
<gene>
    <name evidence="7 10" type="primary">rsmA</name>
    <name evidence="7" type="synonym">ksgA</name>
    <name evidence="10" type="ORF">COS76_02565</name>
</gene>
<dbReference type="Gene3D" id="3.40.50.150">
    <property type="entry name" value="Vaccinia Virus protein VP39"/>
    <property type="match status" value="1"/>
</dbReference>
<keyword evidence="1 7" id="KW-0963">Cytoplasm</keyword>
<dbReference type="InterPro" id="IPR029063">
    <property type="entry name" value="SAM-dependent_MTases_sf"/>
</dbReference>
<dbReference type="GO" id="GO:0052908">
    <property type="term" value="F:16S rRNA (adenine(1518)-N(6)/adenine(1519)-N(6))-dimethyltransferase activity"/>
    <property type="evidence" value="ECO:0007669"/>
    <property type="project" value="UniProtKB-EC"/>
</dbReference>
<keyword evidence="4 7" id="KW-0808">Transferase</keyword>
<keyword evidence="3 7" id="KW-0489">Methyltransferase</keyword>
<dbReference type="SMART" id="SM00650">
    <property type="entry name" value="rADc"/>
    <property type="match status" value="1"/>
</dbReference>
<sequence length="273" mass="30726">MLSKSQIKQILKDRDLKPTKKFGQNFLINQKPIQQMVVAADIKPNDTILEIGPGLGALTQELITTGAKIIAQEKDRNLVAVLKEQFKTVENLEIIEGDARAIVGNKNFCSLQFKVIANLPYYLTAPIIRQFLEAENPPELMVFLIQKQVGQRICAKPPRMNLLAVSVQLYATPKIINYVSQKCFWPMPEVDGAIIKIMPHHEKTGATTDRERFFKIVRAGFSHPRKILISNLADGLNMNKNDLEKAFTTLAIPLKSRAENLAVAEWIKLAKNL</sequence>
<evidence type="ECO:0000256" key="6">
    <source>
        <dbReference type="ARBA" id="ARBA00022884"/>
    </source>
</evidence>
<proteinExistence type="inferred from homology"/>
<protein>
    <recommendedName>
        <fullName evidence="7">Ribosomal RNA small subunit methyltransferase A</fullName>
        <ecNumber evidence="7">2.1.1.182</ecNumber>
    </recommendedName>
    <alternativeName>
        <fullName evidence="7">16S rRNA (adenine(1518)-N(6)/adenine(1519)-N(6))-dimethyltransferase</fullName>
    </alternativeName>
    <alternativeName>
        <fullName evidence="7">16S rRNA dimethyladenosine transferase</fullName>
    </alternativeName>
    <alternativeName>
        <fullName evidence="7">16S rRNA dimethylase</fullName>
    </alternativeName>
    <alternativeName>
        <fullName evidence="7">S-adenosylmethionine-6-N', N'-adenosyl(rRNA) dimethyltransferase</fullName>
    </alternativeName>
</protein>
<evidence type="ECO:0000256" key="1">
    <source>
        <dbReference type="ARBA" id="ARBA00022490"/>
    </source>
</evidence>
<comment type="caution">
    <text evidence="10">The sequence shown here is derived from an EMBL/GenBank/DDBJ whole genome shotgun (WGS) entry which is preliminary data.</text>
</comment>
<evidence type="ECO:0000256" key="2">
    <source>
        <dbReference type="ARBA" id="ARBA00022552"/>
    </source>
</evidence>
<keyword evidence="6 7" id="KW-0694">RNA-binding</keyword>
<dbReference type="PANTHER" id="PTHR11727">
    <property type="entry name" value="DIMETHYLADENOSINE TRANSFERASE"/>
    <property type="match status" value="1"/>
</dbReference>
<dbReference type="Gene3D" id="1.10.8.100">
    <property type="entry name" value="Ribosomal RNA adenine dimethylase-like, domain 2"/>
    <property type="match status" value="1"/>
</dbReference>
<evidence type="ECO:0000256" key="7">
    <source>
        <dbReference type="HAMAP-Rule" id="MF_00607"/>
    </source>
</evidence>
<comment type="catalytic activity">
    <reaction evidence="7">
        <text>adenosine(1518)/adenosine(1519) in 16S rRNA + 4 S-adenosyl-L-methionine = N(6)-dimethyladenosine(1518)/N(6)-dimethyladenosine(1519) in 16S rRNA + 4 S-adenosyl-L-homocysteine + 4 H(+)</text>
        <dbReference type="Rhea" id="RHEA:19609"/>
        <dbReference type="Rhea" id="RHEA-COMP:10232"/>
        <dbReference type="Rhea" id="RHEA-COMP:10233"/>
        <dbReference type="ChEBI" id="CHEBI:15378"/>
        <dbReference type="ChEBI" id="CHEBI:57856"/>
        <dbReference type="ChEBI" id="CHEBI:59789"/>
        <dbReference type="ChEBI" id="CHEBI:74411"/>
        <dbReference type="ChEBI" id="CHEBI:74493"/>
        <dbReference type="EC" id="2.1.1.182"/>
    </reaction>
</comment>
<dbReference type="CDD" id="cd02440">
    <property type="entry name" value="AdoMet_MTases"/>
    <property type="match status" value="1"/>
</dbReference>
<evidence type="ECO:0000256" key="3">
    <source>
        <dbReference type="ARBA" id="ARBA00022603"/>
    </source>
</evidence>
<dbReference type="EC" id="2.1.1.182" evidence="7"/>
<evidence type="ECO:0000259" key="9">
    <source>
        <dbReference type="SMART" id="SM00650"/>
    </source>
</evidence>
<dbReference type="Proteomes" id="UP000228775">
    <property type="component" value="Unassembled WGS sequence"/>
</dbReference>
<evidence type="ECO:0000256" key="4">
    <source>
        <dbReference type="ARBA" id="ARBA00022679"/>
    </source>
</evidence>
<evidence type="ECO:0000313" key="11">
    <source>
        <dbReference type="Proteomes" id="UP000228775"/>
    </source>
</evidence>
<evidence type="ECO:0000256" key="5">
    <source>
        <dbReference type="ARBA" id="ARBA00022691"/>
    </source>
</evidence>
<dbReference type="Pfam" id="PF00398">
    <property type="entry name" value="RrnaAD"/>
    <property type="match status" value="1"/>
</dbReference>
<dbReference type="InterPro" id="IPR001737">
    <property type="entry name" value="KsgA/Erm"/>
</dbReference>
<feature type="binding site" evidence="7 8">
    <location>
        <position position="118"/>
    </location>
    <ligand>
        <name>S-adenosyl-L-methionine</name>
        <dbReference type="ChEBI" id="CHEBI:59789"/>
    </ligand>
</feature>
<accession>A0A2M7AWU4</accession>
<organism evidence="10 11">
    <name type="scientific">Candidatus Portnoybacteria bacterium CG06_land_8_20_14_3_00_39_12</name>
    <dbReference type="NCBI Taxonomy" id="1974809"/>
    <lineage>
        <taxon>Bacteria</taxon>
        <taxon>Candidatus Portnoyibacteriota</taxon>
    </lineage>
</organism>
<comment type="subcellular location">
    <subcellularLocation>
        <location evidence="7">Cytoplasm</location>
    </subcellularLocation>
</comment>
<dbReference type="SUPFAM" id="SSF53335">
    <property type="entry name" value="S-adenosyl-L-methionine-dependent methyltransferases"/>
    <property type="match status" value="1"/>
</dbReference>
<dbReference type="EMBL" id="PEVY01000053">
    <property type="protein sequence ID" value="PIU75104.1"/>
    <property type="molecule type" value="Genomic_DNA"/>
</dbReference>
<feature type="binding site" evidence="7 8">
    <location>
        <position position="25"/>
    </location>
    <ligand>
        <name>S-adenosyl-L-methionine</name>
        <dbReference type="ChEBI" id="CHEBI:59789"/>
    </ligand>
</feature>
<dbReference type="InterPro" id="IPR023165">
    <property type="entry name" value="rRNA_Ade_diMease-like_C"/>
</dbReference>
<reference evidence="11" key="1">
    <citation type="submission" date="2017-09" db="EMBL/GenBank/DDBJ databases">
        <title>Depth-based differentiation of microbial function through sediment-hosted aquifers and enrichment of novel symbionts in the deep terrestrial subsurface.</title>
        <authorList>
            <person name="Probst A.J."/>
            <person name="Ladd B."/>
            <person name="Jarett J.K."/>
            <person name="Geller-Mcgrath D.E."/>
            <person name="Sieber C.M.K."/>
            <person name="Emerson J.B."/>
            <person name="Anantharaman K."/>
            <person name="Thomas B.C."/>
            <person name="Malmstrom R."/>
            <person name="Stieglmeier M."/>
            <person name="Klingl A."/>
            <person name="Woyke T."/>
            <person name="Ryan C.M."/>
            <person name="Banfield J.F."/>
        </authorList>
    </citation>
    <scope>NUCLEOTIDE SEQUENCE [LARGE SCALE GENOMIC DNA]</scope>
</reference>